<reference evidence="2" key="1">
    <citation type="submission" date="2021-02" db="EMBL/GenBank/DDBJ databases">
        <authorList>
            <person name="Nowell W R."/>
        </authorList>
    </citation>
    <scope>NUCLEOTIDE SEQUENCE</scope>
</reference>
<evidence type="ECO:0000313" key="1">
    <source>
        <dbReference type="EMBL" id="CAF4677483.1"/>
    </source>
</evidence>
<organism evidence="2 3">
    <name type="scientific">Rotaria magnacalcarata</name>
    <dbReference type="NCBI Taxonomy" id="392030"/>
    <lineage>
        <taxon>Eukaryota</taxon>
        <taxon>Metazoa</taxon>
        <taxon>Spiralia</taxon>
        <taxon>Gnathifera</taxon>
        <taxon>Rotifera</taxon>
        <taxon>Eurotatoria</taxon>
        <taxon>Bdelloidea</taxon>
        <taxon>Philodinida</taxon>
        <taxon>Philodinidae</taxon>
        <taxon>Rotaria</taxon>
    </lineage>
</organism>
<sequence>CGAKFLLNPEEYIDSLSTIFVQSECDFIVRFPFHHGLLDGLIMLIFHIVQVVS</sequence>
<evidence type="ECO:0000313" key="2">
    <source>
        <dbReference type="EMBL" id="CAF4784586.1"/>
    </source>
</evidence>
<dbReference type="EMBL" id="CAJOBI010120840">
    <property type="protein sequence ID" value="CAF4677483.1"/>
    <property type="molecule type" value="Genomic_DNA"/>
</dbReference>
<evidence type="ECO:0000313" key="3">
    <source>
        <dbReference type="Proteomes" id="UP000676336"/>
    </source>
</evidence>
<name>A0A8S3BA17_9BILA</name>
<feature type="non-terminal residue" evidence="2">
    <location>
        <position position="1"/>
    </location>
</feature>
<comment type="caution">
    <text evidence="2">The sequence shown here is derived from an EMBL/GenBank/DDBJ whole genome shotgun (WGS) entry which is preliminary data.</text>
</comment>
<accession>A0A8S3BA17</accession>
<proteinExistence type="predicted"/>
<protein>
    <submittedName>
        <fullName evidence="2">Uncharacterized protein</fullName>
    </submittedName>
</protein>
<dbReference type="EMBL" id="CAJOBI010144736">
    <property type="protein sequence ID" value="CAF4784586.1"/>
    <property type="molecule type" value="Genomic_DNA"/>
</dbReference>
<dbReference type="AlphaFoldDB" id="A0A8S3BA17"/>
<gene>
    <name evidence="1" type="ORF">SMN809_LOCUS42140</name>
    <name evidence="2" type="ORF">SMN809_LOCUS46496</name>
</gene>
<dbReference type="Proteomes" id="UP000676336">
    <property type="component" value="Unassembled WGS sequence"/>
</dbReference>